<dbReference type="GO" id="GO:0005634">
    <property type="term" value="C:nucleus"/>
    <property type="evidence" value="ECO:0007669"/>
    <property type="project" value="TreeGrafter"/>
</dbReference>
<feature type="compositionally biased region" description="Basic and acidic residues" evidence="8">
    <location>
        <begin position="517"/>
        <end position="537"/>
    </location>
</feature>
<keyword evidence="9" id="KW-1185">Reference proteome</keyword>
<protein>
    <recommendedName>
        <fullName evidence="1">Trimethylguanosine synthase</fullName>
    </recommendedName>
    <alternativeName>
        <fullName evidence="7">Cap-specific guanine-N(2) methyltransferase</fullName>
    </alternativeName>
</protein>
<comment type="catalytic activity">
    <reaction evidence="3">
        <text>a 5'-end (N(2),N(7)-dimethyl 5'-triphosphoguanosine)-ribonucleoside in snoRNA + S-adenosyl-L-methionine = a 5'-end (N(2),N(2),N(7)-trimethyl 5'-triphosphoguanosine)-ribonucleoside in snoRNA + S-adenosyl-L-homocysteine + H(+)</text>
        <dbReference type="Rhea" id="RHEA:78507"/>
        <dbReference type="Rhea" id="RHEA-COMP:19088"/>
        <dbReference type="Rhea" id="RHEA-COMP:19090"/>
        <dbReference type="ChEBI" id="CHEBI:15378"/>
        <dbReference type="ChEBI" id="CHEBI:57856"/>
        <dbReference type="ChEBI" id="CHEBI:59789"/>
        <dbReference type="ChEBI" id="CHEBI:167623"/>
        <dbReference type="ChEBI" id="CHEBI:172880"/>
    </reaction>
    <physiologicalReaction direction="left-to-right" evidence="3">
        <dbReference type="Rhea" id="RHEA:78508"/>
    </physiologicalReaction>
</comment>
<feature type="region of interest" description="Disordered" evidence="8">
    <location>
        <begin position="1"/>
        <end position="31"/>
    </location>
</feature>
<feature type="compositionally biased region" description="Low complexity" evidence="8">
    <location>
        <begin position="21"/>
        <end position="30"/>
    </location>
</feature>
<evidence type="ECO:0000256" key="1">
    <source>
        <dbReference type="ARBA" id="ARBA00018517"/>
    </source>
</evidence>
<feature type="region of interest" description="Disordered" evidence="8">
    <location>
        <begin position="490"/>
        <end position="537"/>
    </location>
</feature>
<evidence type="ECO:0000256" key="4">
    <source>
        <dbReference type="ARBA" id="ARBA00048740"/>
    </source>
</evidence>
<accession>A0A914D301</accession>
<dbReference type="PANTHER" id="PTHR14741">
    <property type="entry name" value="S-ADENOSYLMETHIONINE-DEPENDENT METHYLTRANSFERASE RELATED"/>
    <property type="match status" value="1"/>
</dbReference>
<reference evidence="10" key="1">
    <citation type="submission" date="2022-11" db="UniProtKB">
        <authorList>
            <consortium name="WormBaseParasite"/>
        </authorList>
    </citation>
    <scope>IDENTIFICATION</scope>
</reference>
<evidence type="ECO:0000256" key="5">
    <source>
        <dbReference type="ARBA" id="ARBA00048763"/>
    </source>
</evidence>
<name>A0A914D301_9BILA</name>
<evidence type="ECO:0000313" key="9">
    <source>
        <dbReference type="Proteomes" id="UP000887540"/>
    </source>
</evidence>
<dbReference type="InterPro" id="IPR029063">
    <property type="entry name" value="SAM-dependent_MTases_sf"/>
</dbReference>
<dbReference type="WBParaSite" id="ACRNAN_scaffold1739.g31472.t1">
    <property type="protein sequence ID" value="ACRNAN_scaffold1739.g31472.t1"/>
    <property type="gene ID" value="ACRNAN_scaffold1739.g31472"/>
</dbReference>
<dbReference type="PANTHER" id="PTHR14741:SF32">
    <property type="entry name" value="TRIMETHYLGUANOSINE SYNTHASE"/>
    <property type="match status" value="1"/>
</dbReference>
<dbReference type="SUPFAM" id="SSF53335">
    <property type="entry name" value="S-adenosyl-L-methionine-dependent methyltransferases"/>
    <property type="match status" value="1"/>
</dbReference>
<comment type="catalytic activity">
    <reaction evidence="6">
        <text>a 5'-end (N(7)-methyl 5'-triphosphoguanosine)-ribonucleoside in snRNA + S-adenosyl-L-methionine = a 5'-end (N(2),N(7)-dimethyl 5'-triphosphoguanosine)-ribonucleoside in snRNA + S-adenosyl-L-homocysteine + H(+)</text>
        <dbReference type="Rhea" id="RHEA:78471"/>
        <dbReference type="Rhea" id="RHEA-COMP:19085"/>
        <dbReference type="Rhea" id="RHEA-COMP:19087"/>
        <dbReference type="ChEBI" id="CHEBI:15378"/>
        <dbReference type="ChEBI" id="CHEBI:57856"/>
        <dbReference type="ChEBI" id="CHEBI:59789"/>
        <dbReference type="ChEBI" id="CHEBI:156461"/>
        <dbReference type="ChEBI" id="CHEBI:172880"/>
    </reaction>
    <physiologicalReaction direction="left-to-right" evidence="6">
        <dbReference type="Rhea" id="RHEA:78472"/>
    </physiologicalReaction>
</comment>
<dbReference type="AlphaFoldDB" id="A0A914D301"/>
<feature type="region of interest" description="Disordered" evidence="8">
    <location>
        <begin position="106"/>
        <end position="127"/>
    </location>
</feature>
<evidence type="ECO:0000256" key="3">
    <source>
        <dbReference type="ARBA" id="ARBA00047418"/>
    </source>
</evidence>
<dbReference type="Pfam" id="PF09445">
    <property type="entry name" value="Methyltransf_15"/>
    <property type="match status" value="1"/>
</dbReference>
<sequence>MSDLNNLVPNHTLKENRVNSEESTPASSSSHCLVTAVNISDNTYNNHEESLPTEFSDLQVTGKGYSYNQCKDGEHYDNQEEYYYEGEEEEYYDDQGDYYYQDEEGYYDEEEEETASSSEKSESAVDYEEIDEEAQRLFAEIEAMKAMGLPTEFGASMLACHKTSSGKVGKVAKSGNRQQRRQANVNFQQMFQDWSGRASELSFEELQNFDFRFIPDRDFAFIARKAKKFFDNKSFLKKYWNQRYTYFSKLDDGILMDRESWFSVTPEKIAKHIASRLVKEKDTVILDGFCGAGGNSIQFALKGAIVYAVDLDPMKLRFALENAKIYGVADRINFICGNFFHIAESLIGSQSTKKEKFSPIDVVFLSPPWGGPSYLKKKIFNLEKMTPNGFEIFEIARQISPNIAYFLPRNTCTTQLTSLAGPDGKVEIEQCLVEYKKPKKHIKESTFSDDPDENVESNQEKEEELVQKCKSLTVYYGNLVAESDPKMKRIPKPDDFIEGTLTSNQLNEPMIENLEENSEKSSDKYNDDELWDNRDVI</sequence>
<dbReference type="InterPro" id="IPR019012">
    <property type="entry name" value="RNA_cap_Gua-N2-MeTrfase"/>
</dbReference>
<dbReference type="Gene3D" id="3.40.50.150">
    <property type="entry name" value="Vaccinia Virus protein VP39"/>
    <property type="match status" value="1"/>
</dbReference>
<comment type="catalytic activity">
    <reaction evidence="4">
        <text>a 5'-end (N(7)-methyl 5'-triphosphoguanosine)-ribonucleoside in snoRNA + S-adenosyl-L-methionine = a 5'-end (N(2),N(7)-dimethyl 5'-triphosphoguanosine)-ribonucleoside in snoRNA + S-adenosyl-L-homocysteine + H(+)</text>
        <dbReference type="Rhea" id="RHEA:78475"/>
        <dbReference type="Rhea" id="RHEA-COMP:19086"/>
        <dbReference type="Rhea" id="RHEA-COMP:19088"/>
        <dbReference type="ChEBI" id="CHEBI:15378"/>
        <dbReference type="ChEBI" id="CHEBI:57856"/>
        <dbReference type="ChEBI" id="CHEBI:59789"/>
        <dbReference type="ChEBI" id="CHEBI:156461"/>
        <dbReference type="ChEBI" id="CHEBI:172880"/>
    </reaction>
    <physiologicalReaction direction="left-to-right" evidence="4">
        <dbReference type="Rhea" id="RHEA:78476"/>
    </physiologicalReaction>
</comment>
<dbReference type="GO" id="GO:0071164">
    <property type="term" value="F:RNA cap trimethylguanosine synthase activity"/>
    <property type="evidence" value="ECO:0007669"/>
    <property type="project" value="TreeGrafter"/>
</dbReference>
<evidence type="ECO:0000256" key="6">
    <source>
        <dbReference type="ARBA" id="ARBA00049075"/>
    </source>
</evidence>
<dbReference type="Proteomes" id="UP000887540">
    <property type="component" value="Unplaced"/>
</dbReference>
<dbReference type="CDD" id="cd02440">
    <property type="entry name" value="AdoMet_MTases"/>
    <property type="match status" value="1"/>
</dbReference>
<comment type="similarity">
    <text evidence="2">Belongs to the methyltransferase superfamily. Trimethylguanosine synthase family.</text>
</comment>
<evidence type="ECO:0000256" key="7">
    <source>
        <dbReference type="ARBA" id="ARBA00049790"/>
    </source>
</evidence>
<comment type="catalytic activity">
    <reaction evidence="5">
        <text>a 5'-end (N(2),N(7)-dimethyl 5'-triphosphoguanosine)-ribonucleoside in snRNA + S-adenosyl-L-methionine = a 5'-end (N(2),N(2),N(7)-trimethyl 5'-triphosphoguanosine)-ribonucleoside in snRNA + S-adenosyl-L-homocysteine + H(+)</text>
        <dbReference type="Rhea" id="RHEA:78479"/>
        <dbReference type="Rhea" id="RHEA-COMP:19087"/>
        <dbReference type="Rhea" id="RHEA-COMP:19089"/>
        <dbReference type="ChEBI" id="CHEBI:15378"/>
        <dbReference type="ChEBI" id="CHEBI:57856"/>
        <dbReference type="ChEBI" id="CHEBI:59789"/>
        <dbReference type="ChEBI" id="CHEBI:167623"/>
        <dbReference type="ChEBI" id="CHEBI:172880"/>
    </reaction>
    <physiologicalReaction direction="left-to-right" evidence="5">
        <dbReference type="Rhea" id="RHEA:78480"/>
    </physiologicalReaction>
</comment>
<organism evidence="9 10">
    <name type="scientific">Acrobeloides nanus</name>
    <dbReference type="NCBI Taxonomy" id="290746"/>
    <lineage>
        <taxon>Eukaryota</taxon>
        <taxon>Metazoa</taxon>
        <taxon>Ecdysozoa</taxon>
        <taxon>Nematoda</taxon>
        <taxon>Chromadorea</taxon>
        <taxon>Rhabditida</taxon>
        <taxon>Tylenchina</taxon>
        <taxon>Cephalobomorpha</taxon>
        <taxon>Cephaloboidea</taxon>
        <taxon>Cephalobidae</taxon>
        <taxon>Acrobeloides</taxon>
    </lineage>
</organism>
<proteinExistence type="inferred from homology"/>
<evidence type="ECO:0000313" key="10">
    <source>
        <dbReference type="WBParaSite" id="ACRNAN_scaffold1739.g31472.t1"/>
    </source>
</evidence>
<evidence type="ECO:0000256" key="2">
    <source>
        <dbReference type="ARBA" id="ARBA00025783"/>
    </source>
</evidence>
<evidence type="ECO:0000256" key="8">
    <source>
        <dbReference type="SAM" id="MobiDB-lite"/>
    </source>
</evidence>